<dbReference type="RefSeq" id="WP_369412572.1">
    <property type="nucleotide sequence ID" value="NZ_JAJHJB010000010.1"/>
</dbReference>
<proteinExistence type="inferred from homology"/>
<keyword evidence="2" id="KW-0378">Hydrolase</keyword>
<protein>
    <recommendedName>
        <fullName evidence="4">Putative HNH nuclease YajD</fullName>
    </recommendedName>
</protein>
<dbReference type="Pfam" id="PF01844">
    <property type="entry name" value="HNH"/>
    <property type="match status" value="1"/>
</dbReference>
<reference evidence="6" key="1">
    <citation type="submission" date="2021-11" db="EMBL/GenBank/DDBJ databases">
        <title>Description of a new species Pelosinus isolated from the bottom sediments of Lake Baikal.</title>
        <authorList>
            <person name="Zakharyuk A."/>
        </authorList>
    </citation>
    <scope>NUCLEOTIDE SEQUENCE</scope>
    <source>
        <strain evidence="6">Bkl1</strain>
    </source>
</reference>
<comment type="similarity">
    <text evidence="3">Belongs to the HNH nuclease family.</text>
</comment>
<sequence>MKTINYNTFYRSTIWRSKRKEILKRDNNECQRCKSNGRYSKADCVHHIKFLKDRPDLALVDSNLLSVCDICHNILHPEKLHNNDVVKRVVSEEKW</sequence>
<dbReference type="InterPro" id="IPR002711">
    <property type="entry name" value="HNH"/>
</dbReference>
<gene>
    <name evidence="6" type="ORF">LMF89_09285</name>
</gene>
<dbReference type="PANTHER" id="PTHR41286">
    <property type="entry name" value="HNH NUCLEASE YAJD-RELATED"/>
    <property type="match status" value="1"/>
</dbReference>
<evidence type="ECO:0000256" key="3">
    <source>
        <dbReference type="ARBA" id="ARBA00038412"/>
    </source>
</evidence>
<dbReference type="InterPro" id="IPR003615">
    <property type="entry name" value="HNH_nuc"/>
</dbReference>
<organism evidence="6 7">
    <name type="scientific">Pelosinus baikalensis</name>
    <dbReference type="NCBI Taxonomy" id="2892015"/>
    <lineage>
        <taxon>Bacteria</taxon>
        <taxon>Bacillati</taxon>
        <taxon>Bacillota</taxon>
        <taxon>Negativicutes</taxon>
        <taxon>Selenomonadales</taxon>
        <taxon>Sporomusaceae</taxon>
        <taxon>Pelosinus</taxon>
    </lineage>
</organism>
<evidence type="ECO:0000313" key="7">
    <source>
        <dbReference type="Proteomes" id="UP001165492"/>
    </source>
</evidence>
<evidence type="ECO:0000256" key="4">
    <source>
        <dbReference type="ARBA" id="ARBA00040194"/>
    </source>
</evidence>
<evidence type="ECO:0000256" key="1">
    <source>
        <dbReference type="ARBA" id="ARBA00022722"/>
    </source>
</evidence>
<keyword evidence="6" id="KW-0255">Endonuclease</keyword>
<keyword evidence="7" id="KW-1185">Reference proteome</keyword>
<feature type="domain" description="HNH nuclease" evidence="5">
    <location>
        <begin position="17"/>
        <end position="73"/>
    </location>
</feature>
<evidence type="ECO:0000313" key="6">
    <source>
        <dbReference type="EMBL" id="MCC5465554.1"/>
    </source>
</evidence>
<dbReference type="SMART" id="SM00507">
    <property type="entry name" value="HNHc"/>
    <property type="match status" value="1"/>
</dbReference>
<evidence type="ECO:0000259" key="5">
    <source>
        <dbReference type="SMART" id="SM00507"/>
    </source>
</evidence>
<dbReference type="PANTHER" id="PTHR41286:SF1">
    <property type="entry name" value="HNH NUCLEASE YAJD-RELATED"/>
    <property type="match status" value="1"/>
</dbReference>
<keyword evidence="1" id="KW-0540">Nuclease</keyword>
<name>A0ABS8HSQ0_9FIRM</name>
<dbReference type="EMBL" id="JAJHJB010000010">
    <property type="protein sequence ID" value="MCC5465554.1"/>
    <property type="molecule type" value="Genomic_DNA"/>
</dbReference>
<accession>A0ABS8HSQ0</accession>
<comment type="caution">
    <text evidence="6">The sequence shown here is derived from an EMBL/GenBank/DDBJ whole genome shotgun (WGS) entry which is preliminary data.</text>
</comment>
<dbReference type="GO" id="GO:0004519">
    <property type="term" value="F:endonuclease activity"/>
    <property type="evidence" value="ECO:0007669"/>
    <property type="project" value="UniProtKB-KW"/>
</dbReference>
<dbReference type="Proteomes" id="UP001165492">
    <property type="component" value="Unassembled WGS sequence"/>
</dbReference>
<evidence type="ECO:0000256" key="2">
    <source>
        <dbReference type="ARBA" id="ARBA00022801"/>
    </source>
</evidence>